<keyword evidence="2" id="KW-1185">Reference proteome</keyword>
<sequence>MQSAGYSGIPLAKKLGIKSGHSILLYNEPSHYLVLFETLPADVTFQKDATGEVDFIHIFCTSLNELMEIAPRYKAVLKKDGLLWVSWPKGSSKIHTDLKRDAIREFMLSTGLVDVKVAAVDQDWSGLKFVYRKEDR</sequence>
<protein>
    <recommendedName>
        <fullName evidence="3">DUF3052 domain-containing protein</fullName>
    </recommendedName>
</protein>
<proteinExistence type="predicted"/>
<evidence type="ECO:0008006" key="3">
    <source>
        <dbReference type="Google" id="ProtNLM"/>
    </source>
</evidence>
<dbReference type="Proteomes" id="UP000184532">
    <property type="component" value="Unassembled WGS sequence"/>
</dbReference>
<evidence type="ECO:0000313" key="2">
    <source>
        <dbReference type="Proteomes" id="UP000184532"/>
    </source>
</evidence>
<dbReference type="STRING" id="570519.SAMN04488116_0895"/>
<accession>A0A1M5ISD9</accession>
<dbReference type="AlphaFoldDB" id="A0A1M5ISD9"/>
<dbReference type="EMBL" id="FQWL01000001">
    <property type="protein sequence ID" value="SHG31135.1"/>
    <property type="molecule type" value="Genomic_DNA"/>
</dbReference>
<reference evidence="2" key="1">
    <citation type="submission" date="2016-11" db="EMBL/GenBank/DDBJ databases">
        <authorList>
            <person name="Varghese N."/>
            <person name="Submissions S."/>
        </authorList>
    </citation>
    <scope>NUCLEOTIDE SEQUENCE [LARGE SCALE GENOMIC DNA]</scope>
    <source>
        <strain evidence="2">DSM 22638</strain>
    </source>
</reference>
<evidence type="ECO:0000313" key="1">
    <source>
        <dbReference type="EMBL" id="SHG31135.1"/>
    </source>
</evidence>
<dbReference type="OrthoDB" id="9800461at2"/>
<organism evidence="1 2">
    <name type="scientific">Flagellimonas flava</name>
    <dbReference type="NCBI Taxonomy" id="570519"/>
    <lineage>
        <taxon>Bacteria</taxon>
        <taxon>Pseudomonadati</taxon>
        <taxon>Bacteroidota</taxon>
        <taxon>Flavobacteriia</taxon>
        <taxon>Flavobacteriales</taxon>
        <taxon>Flavobacteriaceae</taxon>
        <taxon>Flagellimonas</taxon>
    </lineage>
</organism>
<gene>
    <name evidence="1" type="ORF">SAMN04488116_0895</name>
</gene>
<name>A0A1M5ISD9_9FLAO</name>